<evidence type="ECO:0000256" key="1">
    <source>
        <dbReference type="SAM" id="SignalP"/>
    </source>
</evidence>
<gene>
    <name evidence="2" type="ORF">SFRICE_007074</name>
</gene>
<sequence length="108" mass="11982">MDANLISIYFILTVVASATAGEVSGAIPGSDKVLLGFLCFLEICHKWYGVCNCVRYMAFAITWDFNQNESASGALIGRFIRTGQSEGGTRSRLDYFKRKLDNEKILDT</sequence>
<protein>
    <submittedName>
        <fullName evidence="2">SFRICE_007074</fullName>
    </submittedName>
</protein>
<evidence type="ECO:0000313" key="2">
    <source>
        <dbReference type="EMBL" id="SOQ50123.1"/>
    </source>
</evidence>
<feature type="chain" id="PRO_5013708962" evidence="1">
    <location>
        <begin position="21"/>
        <end position="108"/>
    </location>
</feature>
<keyword evidence="1" id="KW-0732">Signal</keyword>
<name>A0A2H1WAP2_SPOFR</name>
<accession>A0A2H1WAP2</accession>
<feature type="signal peptide" evidence="1">
    <location>
        <begin position="1"/>
        <end position="20"/>
    </location>
</feature>
<reference evidence="2" key="1">
    <citation type="submission" date="2016-07" db="EMBL/GenBank/DDBJ databases">
        <authorList>
            <person name="Bretaudeau A."/>
        </authorList>
    </citation>
    <scope>NUCLEOTIDE SEQUENCE</scope>
    <source>
        <strain evidence="2">Rice</strain>
        <tissue evidence="2">Whole body</tissue>
    </source>
</reference>
<dbReference type="EMBL" id="ODYU01007397">
    <property type="protein sequence ID" value="SOQ50123.1"/>
    <property type="molecule type" value="Genomic_DNA"/>
</dbReference>
<organism evidence="2">
    <name type="scientific">Spodoptera frugiperda</name>
    <name type="common">Fall armyworm</name>
    <dbReference type="NCBI Taxonomy" id="7108"/>
    <lineage>
        <taxon>Eukaryota</taxon>
        <taxon>Metazoa</taxon>
        <taxon>Ecdysozoa</taxon>
        <taxon>Arthropoda</taxon>
        <taxon>Hexapoda</taxon>
        <taxon>Insecta</taxon>
        <taxon>Pterygota</taxon>
        <taxon>Neoptera</taxon>
        <taxon>Endopterygota</taxon>
        <taxon>Lepidoptera</taxon>
        <taxon>Glossata</taxon>
        <taxon>Ditrysia</taxon>
        <taxon>Noctuoidea</taxon>
        <taxon>Noctuidae</taxon>
        <taxon>Amphipyrinae</taxon>
        <taxon>Spodoptera</taxon>
    </lineage>
</organism>
<proteinExistence type="predicted"/>
<dbReference type="AlphaFoldDB" id="A0A2H1WAP2"/>